<keyword evidence="4" id="KW-0812">Transmembrane</keyword>
<dbReference type="SMART" id="SM00326">
    <property type="entry name" value="SH3"/>
    <property type="match status" value="1"/>
</dbReference>
<evidence type="ECO:0000256" key="1">
    <source>
        <dbReference type="ARBA" id="ARBA00022443"/>
    </source>
</evidence>
<keyword evidence="7" id="KW-1185">Reference proteome</keyword>
<dbReference type="AlphaFoldDB" id="A0A139ATN7"/>
<feature type="region of interest" description="Disordered" evidence="3">
    <location>
        <begin position="99"/>
        <end position="288"/>
    </location>
</feature>
<keyword evidence="1 2" id="KW-0728">SH3 domain</keyword>
<evidence type="ECO:0000259" key="5">
    <source>
        <dbReference type="PROSITE" id="PS50002"/>
    </source>
</evidence>
<dbReference type="OrthoDB" id="2163155at2759"/>
<dbReference type="InterPro" id="IPR001452">
    <property type="entry name" value="SH3_domain"/>
</dbReference>
<dbReference type="EMBL" id="KQ965737">
    <property type="protein sequence ID" value="KXS19933.1"/>
    <property type="molecule type" value="Genomic_DNA"/>
</dbReference>
<proteinExistence type="predicted"/>
<feature type="transmembrane region" description="Helical" evidence="4">
    <location>
        <begin position="60"/>
        <end position="82"/>
    </location>
</feature>
<dbReference type="PROSITE" id="PS50002">
    <property type="entry name" value="SH3"/>
    <property type="match status" value="1"/>
</dbReference>
<accession>A0A139ATN7</accession>
<organism evidence="6 7">
    <name type="scientific">Gonapodya prolifera (strain JEL478)</name>
    <name type="common">Monoblepharis prolifera</name>
    <dbReference type="NCBI Taxonomy" id="1344416"/>
    <lineage>
        <taxon>Eukaryota</taxon>
        <taxon>Fungi</taxon>
        <taxon>Fungi incertae sedis</taxon>
        <taxon>Chytridiomycota</taxon>
        <taxon>Chytridiomycota incertae sedis</taxon>
        <taxon>Monoblepharidomycetes</taxon>
        <taxon>Monoblepharidales</taxon>
        <taxon>Gonapodyaceae</taxon>
        <taxon>Gonapodya</taxon>
    </lineage>
</organism>
<feature type="domain" description="SH3" evidence="5">
    <location>
        <begin position="289"/>
        <end position="350"/>
    </location>
</feature>
<feature type="compositionally biased region" description="Low complexity" evidence="3">
    <location>
        <begin position="233"/>
        <end position="264"/>
    </location>
</feature>
<dbReference type="InterPro" id="IPR036028">
    <property type="entry name" value="SH3-like_dom_sf"/>
</dbReference>
<reference evidence="6 7" key="1">
    <citation type="journal article" date="2015" name="Genome Biol. Evol.">
        <title>Phylogenomic analyses indicate that early fungi evolved digesting cell walls of algal ancestors of land plants.</title>
        <authorList>
            <person name="Chang Y."/>
            <person name="Wang S."/>
            <person name="Sekimoto S."/>
            <person name="Aerts A.L."/>
            <person name="Choi C."/>
            <person name="Clum A."/>
            <person name="LaButti K.M."/>
            <person name="Lindquist E.A."/>
            <person name="Yee Ngan C."/>
            <person name="Ohm R.A."/>
            <person name="Salamov A.A."/>
            <person name="Grigoriev I.V."/>
            <person name="Spatafora J.W."/>
            <person name="Berbee M.L."/>
        </authorList>
    </citation>
    <scope>NUCLEOTIDE SEQUENCE [LARGE SCALE GENOMIC DNA]</scope>
    <source>
        <strain evidence="6 7">JEL478</strain>
    </source>
</reference>
<dbReference type="Proteomes" id="UP000070544">
    <property type="component" value="Unassembled WGS sequence"/>
</dbReference>
<evidence type="ECO:0000313" key="6">
    <source>
        <dbReference type="EMBL" id="KXS19933.1"/>
    </source>
</evidence>
<sequence>MCYDTGAALSTASVSLAANYTVPADPNNTTNIDFGDGLSSGAVAGAGGGISSDFGLVRTLIVVGATALLCAFVATVVGWWYIRQRRPLALYHSVLPMSKNADGESTGSTDDGPSRTKRIWDKLGLGSGSAEESVGSRSPSATFIPVDSKSPPPELPSGSRQMLPPPSISSNLHPLSINRDGSVLDDVSDSSSSVRNGKPSSPRGVAPSPTPSARRARLADLIAPVPRGAFTPGPGSHSESNLSSLGSSGASSESEGESGSRFGGPHAPVSDRVTSTVGPPGLSQARKSALGKPYTVILPHKPHAPDEIALRRADAVFIFEVYTDSWAYGLNASTGREGIFPMSAVAQVGGVGTAGPAPGGSGVVFQ</sequence>
<dbReference type="Gene3D" id="2.30.30.40">
    <property type="entry name" value="SH3 Domains"/>
    <property type="match status" value="1"/>
</dbReference>
<evidence type="ECO:0000256" key="4">
    <source>
        <dbReference type="SAM" id="Phobius"/>
    </source>
</evidence>
<name>A0A139ATN7_GONPJ</name>
<evidence type="ECO:0000313" key="7">
    <source>
        <dbReference type="Proteomes" id="UP000070544"/>
    </source>
</evidence>
<keyword evidence="4" id="KW-0472">Membrane</keyword>
<dbReference type="Pfam" id="PF00018">
    <property type="entry name" value="SH3_1"/>
    <property type="match status" value="1"/>
</dbReference>
<evidence type="ECO:0000256" key="2">
    <source>
        <dbReference type="PROSITE-ProRule" id="PRU00192"/>
    </source>
</evidence>
<gene>
    <name evidence="6" type="ORF">M427DRAFT_433554</name>
</gene>
<protein>
    <recommendedName>
        <fullName evidence="5">SH3 domain-containing protein</fullName>
    </recommendedName>
</protein>
<feature type="compositionally biased region" description="Basic and acidic residues" evidence="3">
    <location>
        <begin position="112"/>
        <end position="121"/>
    </location>
</feature>
<dbReference type="SUPFAM" id="SSF50044">
    <property type="entry name" value="SH3-domain"/>
    <property type="match status" value="1"/>
</dbReference>
<keyword evidence="4" id="KW-1133">Transmembrane helix</keyword>
<evidence type="ECO:0000256" key="3">
    <source>
        <dbReference type="SAM" id="MobiDB-lite"/>
    </source>
</evidence>